<protein>
    <submittedName>
        <fullName evidence="1">Uncharacterized protein</fullName>
    </submittedName>
</protein>
<reference evidence="1" key="2">
    <citation type="journal article" date="2015" name="Data Brief">
        <title>Shoot transcriptome of the giant reed, Arundo donax.</title>
        <authorList>
            <person name="Barrero R.A."/>
            <person name="Guerrero F.D."/>
            <person name="Moolhuijzen P."/>
            <person name="Goolsby J.A."/>
            <person name="Tidwell J."/>
            <person name="Bellgard S.E."/>
            <person name="Bellgard M.I."/>
        </authorList>
    </citation>
    <scope>NUCLEOTIDE SEQUENCE</scope>
    <source>
        <tissue evidence="1">Shoot tissue taken approximately 20 cm above the soil surface</tissue>
    </source>
</reference>
<proteinExistence type="predicted"/>
<organism evidence="1">
    <name type="scientific">Arundo donax</name>
    <name type="common">Giant reed</name>
    <name type="synonym">Donax arundinaceus</name>
    <dbReference type="NCBI Taxonomy" id="35708"/>
    <lineage>
        <taxon>Eukaryota</taxon>
        <taxon>Viridiplantae</taxon>
        <taxon>Streptophyta</taxon>
        <taxon>Embryophyta</taxon>
        <taxon>Tracheophyta</taxon>
        <taxon>Spermatophyta</taxon>
        <taxon>Magnoliopsida</taxon>
        <taxon>Liliopsida</taxon>
        <taxon>Poales</taxon>
        <taxon>Poaceae</taxon>
        <taxon>PACMAD clade</taxon>
        <taxon>Arundinoideae</taxon>
        <taxon>Arundineae</taxon>
        <taxon>Arundo</taxon>
    </lineage>
</organism>
<evidence type="ECO:0000313" key="1">
    <source>
        <dbReference type="EMBL" id="JAD64262.1"/>
    </source>
</evidence>
<accession>A0A0A9BYA9</accession>
<name>A0A0A9BYA9_ARUDO</name>
<reference evidence="1" key="1">
    <citation type="submission" date="2014-09" db="EMBL/GenBank/DDBJ databases">
        <authorList>
            <person name="Magalhaes I.L.F."/>
            <person name="Oliveira U."/>
            <person name="Santos F.R."/>
            <person name="Vidigal T.H.D.A."/>
            <person name="Brescovit A.D."/>
            <person name="Santos A.J."/>
        </authorList>
    </citation>
    <scope>NUCLEOTIDE SEQUENCE</scope>
    <source>
        <tissue evidence="1">Shoot tissue taken approximately 20 cm above the soil surface</tissue>
    </source>
</reference>
<dbReference type="AlphaFoldDB" id="A0A0A9BYA9"/>
<dbReference type="EMBL" id="GBRH01233633">
    <property type="protein sequence ID" value="JAD64262.1"/>
    <property type="molecule type" value="Transcribed_RNA"/>
</dbReference>
<sequence length="54" mass="6452">MNYMSHVNKDLQTYKLRKFVENQKCLLTVLATDLNQCSTKFKFRTYRKCSSNVI</sequence>